<protein>
    <recommendedName>
        <fullName evidence="3">IS110 family transposase</fullName>
    </recommendedName>
</protein>
<keyword evidence="2" id="KW-1185">Reference proteome</keyword>
<evidence type="ECO:0000313" key="2">
    <source>
        <dbReference type="Proteomes" id="UP000592780"/>
    </source>
</evidence>
<dbReference type="Proteomes" id="UP000592780">
    <property type="component" value="Unassembled WGS sequence"/>
</dbReference>
<proteinExistence type="predicted"/>
<dbReference type="EMBL" id="JACHDD010000046">
    <property type="protein sequence ID" value="MBB5429723.1"/>
    <property type="molecule type" value="Genomic_DNA"/>
</dbReference>
<dbReference type="RefSeq" id="WP_018437905.1">
    <property type="nucleotide sequence ID" value="NZ_JACHDD010000046.1"/>
</dbReference>
<accession>A0A7W8QH62</accession>
<evidence type="ECO:0000313" key="1">
    <source>
        <dbReference type="EMBL" id="MBB5429723.1"/>
    </source>
</evidence>
<sequence length="53" mass="5648">MRNDSTVYVGLDFHKDSITVAYAIDAGEIELLGKTGTTGADRFCCSKAHAKIG</sequence>
<dbReference type="AlphaFoldDB" id="A0A7W8QH62"/>
<name>A0A7W8QH62_PARAM</name>
<reference evidence="1 2" key="1">
    <citation type="submission" date="2020-08" db="EMBL/GenBank/DDBJ databases">
        <title>Genomic Encyclopedia of Type Strains, Phase IV (KMG-V): Genome sequencing to study the core and pangenomes of soil and plant-associated prokaryotes.</title>
        <authorList>
            <person name="Whitman W."/>
        </authorList>
    </citation>
    <scope>NUCLEOTIDE SEQUENCE [LARGE SCALE GENOMIC DNA]</scope>
    <source>
        <strain evidence="1 2">JPY158</strain>
    </source>
</reference>
<gene>
    <name evidence="1" type="ORF">HDG40_007921</name>
</gene>
<comment type="caution">
    <text evidence="1">The sequence shown here is derived from an EMBL/GenBank/DDBJ whole genome shotgun (WGS) entry which is preliminary data.</text>
</comment>
<organism evidence="1 2">
    <name type="scientific">Paraburkholderia atlantica</name>
    <dbReference type="NCBI Taxonomy" id="2654982"/>
    <lineage>
        <taxon>Bacteria</taxon>
        <taxon>Pseudomonadati</taxon>
        <taxon>Pseudomonadota</taxon>
        <taxon>Betaproteobacteria</taxon>
        <taxon>Burkholderiales</taxon>
        <taxon>Burkholderiaceae</taxon>
        <taxon>Paraburkholderia</taxon>
    </lineage>
</organism>
<evidence type="ECO:0008006" key="3">
    <source>
        <dbReference type="Google" id="ProtNLM"/>
    </source>
</evidence>